<feature type="non-terminal residue" evidence="2">
    <location>
        <position position="1"/>
    </location>
</feature>
<organism evidence="2 3">
    <name type="scientific">Tetraparma gracilis</name>
    <dbReference type="NCBI Taxonomy" id="2962635"/>
    <lineage>
        <taxon>Eukaryota</taxon>
        <taxon>Sar</taxon>
        <taxon>Stramenopiles</taxon>
        <taxon>Ochrophyta</taxon>
        <taxon>Bolidophyceae</taxon>
        <taxon>Parmales</taxon>
        <taxon>Triparmaceae</taxon>
        <taxon>Tetraparma</taxon>
    </lineage>
</organism>
<gene>
    <name evidence="2" type="ORF">TeGR_g14704</name>
</gene>
<keyword evidence="1" id="KW-1133">Transmembrane helix</keyword>
<sequence length="314" mass="34919">DNKSILCLLNFKNPLFATSRIAILFSNVGLPHFDKWRRRYMGGAFVWTLMAFFAVSYTCLAIANDATIIPFAHWASGTTHEGAFPQRGVDFFSVYIGLRGYVLVDCQAKTAIDGTDSVGLSIEQDFDCYNTAYSFSDELHSNWSGQCRPACAASIVTAFSGLYGLSIAMMGCLNRMRPASDAPQQKMMGSVFDTVGSVSLAMSLAAFERGCYYTMDREDVVFETHDGEEREFAEIFWGRGTGYWVYWAFVFTGGVGRAILHWLTPCPGCGVGFWTFELPELHTQHALHARVEELKKAVGGVKQRLTSRATNNRL</sequence>
<comment type="caution">
    <text evidence="2">The sequence shown here is derived from an EMBL/GenBank/DDBJ whole genome shotgun (WGS) entry which is preliminary data.</text>
</comment>
<evidence type="ECO:0000313" key="2">
    <source>
        <dbReference type="EMBL" id="GMI39278.1"/>
    </source>
</evidence>
<reference evidence="2 3" key="1">
    <citation type="journal article" date="2023" name="Commun. Biol.">
        <title>Genome analysis of Parmales, the sister group of diatoms, reveals the evolutionary specialization of diatoms from phago-mixotrophs to photoautotrophs.</title>
        <authorList>
            <person name="Ban H."/>
            <person name="Sato S."/>
            <person name="Yoshikawa S."/>
            <person name="Yamada K."/>
            <person name="Nakamura Y."/>
            <person name="Ichinomiya M."/>
            <person name="Sato N."/>
            <person name="Blanc-Mathieu R."/>
            <person name="Endo H."/>
            <person name="Kuwata A."/>
            <person name="Ogata H."/>
        </authorList>
    </citation>
    <scope>NUCLEOTIDE SEQUENCE [LARGE SCALE GENOMIC DNA]</scope>
</reference>
<protein>
    <recommendedName>
        <fullName evidence="4">C2H2-type domain-containing protein</fullName>
    </recommendedName>
</protein>
<dbReference type="EMBL" id="BRYB01003597">
    <property type="protein sequence ID" value="GMI39278.1"/>
    <property type="molecule type" value="Genomic_DNA"/>
</dbReference>
<name>A0ABQ6N493_9STRA</name>
<keyword evidence="1" id="KW-0472">Membrane</keyword>
<evidence type="ECO:0000256" key="1">
    <source>
        <dbReference type="SAM" id="Phobius"/>
    </source>
</evidence>
<keyword evidence="1" id="KW-0812">Transmembrane</keyword>
<evidence type="ECO:0008006" key="4">
    <source>
        <dbReference type="Google" id="ProtNLM"/>
    </source>
</evidence>
<proteinExistence type="predicted"/>
<keyword evidence="3" id="KW-1185">Reference proteome</keyword>
<evidence type="ECO:0000313" key="3">
    <source>
        <dbReference type="Proteomes" id="UP001165060"/>
    </source>
</evidence>
<accession>A0ABQ6N493</accession>
<feature type="transmembrane region" description="Helical" evidence="1">
    <location>
        <begin position="44"/>
        <end position="63"/>
    </location>
</feature>
<dbReference type="Proteomes" id="UP001165060">
    <property type="component" value="Unassembled WGS sequence"/>
</dbReference>